<evidence type="ECO:0000256" key="1">
    <source>
        <dbReference type="ARBA" id="ARBA00022630"/>
    </source>
</evidence>
<evidence type="ECO:0000313" key="8">
    <source>
        <dbReference type="Proteomes" id="UP000256269"/>
    </source>
</evidence>
<dbReference type="GO" id="GO:0005737">
    <property type="term" value="C:cytoplasm"/>
    <property type="evidence" value="ECO:0007669"/>
    <property type="project" value="UniProtKB-SubCell"/>
</dbReference>
<feature type="binding site" evidence="5">
    <location>
        <position position="38"/>
    </location>
    <ligand>
        <name>NADPH</name>
        <dbReference type="ChEBI" id="CHEBI:57783"/>
    </ligand>
</feature>
<evidence type="ECO:0000256" key="3">
    <source>
        <dbReference type="ARBA" id="ARBA00023002"/>
    </source>
</evidence>
<comment type="subunit">
    <text evidence="5">Monomer.</text>
</comment>
<dbReference type="HAMAP" id="MF_00845">
    <property type="entry name" value="TetX_monooxygenase"/>
    <property type="match status" value="1"/>
</dbReference>
<comment type="caution">
    <text evidence="7">The sequence shown here is derived from an EMBL/GenBank/DDBJ whole genome shotgun (WGS) entry which is preliminary data.</text>
</comment>
<dbReference type="EC" id="1.14.13.-" evidence="5"/>
<comment type="domain">
    <text evidence="5">Consists of an N-terminal FAD-binding domain with a Rossman fold and a C-terminal substrate-binding domain.</text>
</comment>
<organism evidence="7 8">
    <name type="scientific">Kutzneria buriramensis</name>
    <dbReference type="NCBI Taxonomy" id="1045776"/>
    <lineage>
        <taxon>Bacteria</taxon>
        <taxon>Bacillati</taxon>
        <taxon>Actinomycetota</taxon>
        <taxon>Actinomycetes</taxon>
        <taxon>Pseudonocardiales</taxon>
        <taxon>Pseudonocardiaceae</taxon>
        <taxon>Kutzneria</taxon>
    </lineage>
</organism>
<dbReference type="PANTHER" id="PTHR46972:SF1">
    <property type="entry name" value="FAD DEPENDENT OXIDOREDUCTASE DOMAIN-CONTAINING PROTEIN"/>
    <property type="match status" value="1"/>
</dbReference>
<dbReference type="Gene3D" id="3.50.50.60">
    <property type="entry name" value="FAD/NAD(P)-binding domain"/>
    <property type="match status" value="1"/>
</dbReference>
<comment type="subcellular location">
    <subcellularLocation>
        <location evidence="5">Cytoplasm</location>
    </subcellularLocation>
</comment>
<dbReference type="InterPro" id="IPR043683">
    <property type="entry name" value="TetX_monooxygenase"/>
</dbReference>
<comment type="function">
    <text evidence="5">An FAD-requiring monooxygenase active on some tetracycline antibiotic derivatives, which leads to their inactivation. Hydroxylates carbon 11a of tetracycline and some analogs.</text>
</comment>
<dbReference type="AlphaFoldDB" id="A0A3E0HFV9"/>
<keyword evidence="4 5" id="KW-0503">Monooxygenase</keyword>
<dbReference type="EMBL" id="QUNO01000009">
    <property type="protein sequence ID" value="REH43685.1"/>
    <property type="molecule type" value="Genomic_DNA"/>
</dbReference>
<evidence type="ECO:0000313" key="7">
    <source>
        <dbReference type="EMBL" id="REH43685.1"/>
    </source>
</evidence>
<comment type="cofactor">
    <cofactor evidence="5">
        <name>FAD</name>
        <dbReference type="ChEBI" id="CHEBI:57692"/>
    </cofactor>
</comment>
<dbReference type="InterPro" id="IPR002938">
    <property type="entry name" value="FAD-bd"/>
</dbReference>
<dbReference type="PRINTS" id="PR00420">
    <property type="entry name" value="RNGMNOXGNASE"/>
</dbReference>
<dbReference type="RefSeq" id="WP_116177121.1">
    <property type="nucleotide sequence ID" value="NZ_CP144375.1"/>
</dbReference>
<keyword evidence="3 5" id="KW-0560">Oxidoreductase</keyword>
<keyword evidence="5" id="KW-0547">Nucleotide-binding</keyword>
<dbReference type="GO" id="GO:0004497">
    <property type="term" value="F:monooxygenase activity"/>
    <property type="evidence" value="ECO:0007669"/>
    <property type="project" value="UniProtKB-UniRule"/>
</dbReference>
<keyword evidence="2 5" id="KW-0274">FAD</keyword>
<accession>A0A3E0HFV9</accession>
<protein>
    <recommendedName>
        <fullName evidence="5">Flavin-dependent monooxygenase</fullName>
    </recommendedName>
    <alternativeName>
        <fullName evidence="5">TetX monooxygenase</fullName>
        <shortName evidence="5">TetX</shortName>
        <ecNumber evidence="5">1.14.13.-</ecNumber>
    </alternativeName>
</protein>
<dbReference type="OrthoDB" id="3217377at2"/>
<dbReference type="InterPro" id="IPR036188">
    <property type="entry name" value="FAD/NAD-bd_sf"/>
</dbReference>
<proteinExistence type="inferred from homology"/>
<dbReference type="Proteomes" id="UP000256269">
    <property type="component" value="Unassembled WGS sequence"/>
</dbReference>
<dbReference type="Pfam" id="PF01494">
    <property type="entry name" value="FAD_binding_3"/>
    <property type="match status" value="1"/>
</dbReference>
<name>A0A3E0HFV9_9PSEU</name>
<keyword evidence="5" id="KW-0521">NADP</keyword>
<dbReference type="SUPFAM" id="SSF51905">
    <property type="entry name" value="FAD/NAD(P)-binding domain"/>
    <property type="match status" value="1"/>
</dbReference>
<feature type="binding site" evidence="5">
    <location>
        <position position="275"/>
    </location>
    <ligand>
        <name>FAD</name>
        <dbReference type="ChEBI" id="CHEBI:57692"/>
    </ligand>
</feature>
<dbReference type="PANTHER" id="PTHR46972">
    <property type="entry name" value="MONOOXYGENASE ASQM-RELATED"/>
    <property type="match status" value="1"/>
</dbReference>
<feature type="binding site" evidence="5">
    <location>
        <position position="45"/>
    </location>
    <ligand>
        <name>FAD</name>
        <dbReference type="ChEBI" id="CHEBI:57692"/>
    </ligand>
</feature>
<comment type="catalytic activity">
    <reaction evidence="5">
        <text>a tetracycline + NADPH + O2 + H(+) = an 11a-hydroxytetracycline + NADP(+) + H2O</text>
        <dbReference type="Rhea" id="RHEA:61444"/>
        <dbReference type="ChEBI" id="CHEBI:15377"/>
        <dbReference type="ChEBI" id="CHEBI:15378"/>
        <dbReference type="ChEBI" id="CHEBI:15379"/>
        <dbReference type="ChEBI" id="CHEBI:57783"/>
        <dbReference type="ChEBI" id="CHEBI:58349"/>
        <dbReference type="ChEBI" id="CHEBI:144644"/>
        <dbReference type="ChEBI" id="CHEBI:144645"/>
    </reaction>
</comment>
<dbReference type="GO" id="GO:0046677">
    <property type="term" value="P:response to antibiotic"/>
    <property type="evidence" value="ECO:0007669"/>
    <property type="project" value="InterPro"/>
</dbReference>
<feature type="binding site" evidence="5">
    <location>
        <position position="102"/>
    </location>
    <ligand>
        <name>FAD</name>
        <dbReference type="ChEBI" id="CHEBI:57692"/>
    </ligand>
</feature>
<evidence type="ECO:0000256" key="2">
    <source>
        <dbReference type="ARBA" id="ARBA00022827"/>
    </source>
</evidence>
<reference evidence="7 8" key="1">
    <citation type="submission" date="2018-08" db="EMBL/GenBank/DDBJ databases">
        <title>Genomic Encyclopedia of Archaeal and Bacterial Type Strains, Phase II (KMG-II): from individual species to whole genera.</title>
        <authorList>
            <person name="Goeker M."/>
        </authorList>
    </citation>
    <scope>NUCLEOTIDE SEQUENCE [LARGE SCALE GENOMIC DNA]</scope>
    <source>
        <strain evidence="7 8">DSM 45791</strain>
    </source>
</reference>
<evidence type="ECO:0000259" key="6">
    <source>
        <dbReference type="Pfam" id="PF01494"/>
    </source>
</evidence>
<evidence type="ECO:0000256" key="4">
    <source>
        <dbReference type="ARBA" id="ARBA00023033"/>
    </source>
</evidence>
<comment type="similarity">
    <text evidence="5">Belongs to the aromatic-ring hydroxylase family. TetX subfamily.</text>
</comment>
<dbReference type="GO" id="GO:0071949">
    <property type="term" value="F:FAD binding"/>
    <property type="evidence" value="ECO:0007669"/>
    <property type="project" value="InterPro"/>
</dbReference>
<evidence type="ECO:0000256" key="5">
    <source>
        <dbReference type="HAMAP-Rule" id="MF_00845"/>
    </source>
</evidence>
<gene>
    <name evidence="7" type="ORF">BCF44_109228</name>
</gene>
<keyword evidence="1 5" id="KW-0285">Flavoprotein</keyword>
<keyword evidence="8" id="KW-1185">Reference proteome</keyword>
<sequence>MEIAVIGAGPAGLTCALALQKHGIDVTVYDADASLDARDEGGTLDLHADSGQIALEDVGLLAEFTELARPESQANRRLDHHGTVLKEFVPTGDDNAAPEIDRGQLRALLASHVRSVRWGHKLVSVAAGCLEFANGTSVSADLVVGADGAWSRVRTVVSDATPVYSGVTHVEVRFDDVDRRHPEIAELVGPGHMFANNGAGRAIILQRNSNGHIRGYIGLRVGLGEPIDLRTAFDDWAEPFQRVIREGSAFINRPLHVLPAPLTWPHTPGVTLLGDAAHLMSPFGGNGANLAMLDGAELGRAIAEERDLDVAIRRYEKDMLPRSGELAVAANQALDRFYSTGSHIPDHQLEHDRYRAAAAEYRSRQSS</sequence>
<keyword evidence="5" id="KW-0963">Cytoplasm</keyword>
<feature type="domain" description="FAD-binding" evidence="6">
    <location>
        <begin position="2"/>
        <end position="305"/>
    </location>
</feature>